<feature type="transmembrane region" description="Helical" evidence="16">
    <location>
        <begin position="12"/>
        <end position="30"/>
    </location>
</feature>
<comment type="cofactor">
    <cofactor evidence="1 14 15">
        <name>FAD</name>
        <dbReference type="ChEBI" id="CHEBI:57692"/>
    </cofactor>
</comment>
<dbReference type="InterPro" id="IPR039261">
    <property type="entry name" value="FNR_nucleotide-bd"/>
</dbReference>
<dbReference type="InterPro" id="IPR001834">
    <property type="entry name" value="CBR-like"/>
</dbReference>
<evidence type="ECO:0000256" key="14">
    <source>
        <dbReference type="PIRSR" id="PIRSR601834-1"/>
    </source>
</evidence>
<dbReference type="GeneID" id="13882903"/>
<feature type="binding site" evidence="14">
    <location>
        <position position="103"/>
    </location>
    <ligand>
        <name>FAD</name>
        <dbReference type="ChEBI" id="CHEBI:57692"/>
    </ligand>
</feature>
<evidence type="ECO:0000256" key="1">
    <source>
        <dbReference type="ARBA" id="ARBA00001974"/>
    </source>
</evidence>
<keyword evidence="19" id="KW-1185">Reference proteome</keyword>
<feature type="binding site" evidence="14">
    <location>
        <position position="171"/>
    </location>
    <ligand>
        <name>FAD</name>
        <dbReference type="ChEBI" id="CHEBI:57692"/>
    </ligand>
</feature>
<evidence type="ECO:0000313" key="19">
    <source>
        <dbReference type="Proteomes" id="UP000005220"/>
    </source>
</evidence>
<dbReference type="Proteomes" id="UP000005220">
    <property type="component" value="Chromosome 5"/>
</dbReference>
<evidence type="ECO:0000256" key="9">
    <source>
        <dbReference type="ARBA" id="ARBA00023002"/>
    </source>
</evidence>
<evidence type="ECO:0000256" key="4">
    <source>
        <dbReference type="ARBA" id="ARBA00022630"/>
    </source>
</evidence>
<dbReference type="SUPFAM" id="SSF52343">
    <property type="entry name" value="Ferredoxin reductase-like, C-terminal NADP-linked domain"/>
    <property type="match status" value="1"/>
</dbReference>
<dbReference type="InterPro" id="IPR001709">
    <property type="entry name" value="Flavoprot_Pyr_Nucl_cyt_Rdtase"/>
</dbReference>
<dbReference type="PRINTS" id="PR00406">
    <property type="entry name" value="CYTB5RDTASE"/>
</dbReference>
<dbReference type="GO" id="GO:0005741">
    <property type="term" value="C:mitochondrial outer membrane"/>
    <property type="evidence" value="ECO:0007669"/>
    <property type="project" value="UniProtKB-SubCell"/>
</dbReference>
<dbReference type="eggNOG" id="KOG0534">
    <property type="taxonomic scope" value="Eukaryota"/>
</dbReference>
<keyword evidence="11" id="KW-0496">Mitochondrion</keyword>
<evidence type="ECO:0000256" key="10">
    <source>
        <dbReference type="ARBA" id="ARBA00023027"/>
    </source>
</evidence>
<dbReference type="FunCoup" id="H2AVC4">
    <property type="interactions" value="366"/>
</dbReference>
<keyword evidence="4 14" id="KW-0285">Flavoprotein</keyword>
<dbReference type="GO" id="GO:0005758">
    <property type="term" value="C:mitochondrial intermembrane space"/>
    <property type="evidence" value="ECO:0007669"/>
    <property type="project" value="EnsemblFungi"/>
</dbReference>
<dbReference type="CDD" id="cd06183">
    <property type="entry name" value="cyt_b5_reduct_like"/>
    <property type="match status" value="1"/>
</dbReference>
<evidence type="ECO:0000256" key="8">
    <source>
        <dbReference type="ARBA" id="ARBA00022989"/>
    </source>
</evidence>
<dbReference type="InParanoid" id="H2AVC4"/>
<dbReference type="AlphaFoldDB" id="H2AVC4"/>
<evidence type="ECO:0000256" key="15">
    <source>
        <dbReference type="RuleBase" id="RU361226"/>
    </source>
</evidence>
<dbReference type="EC" id="1.6.2.2" evidence="15"/>
<feature type="binding site" evidence="14">
    <location>
        <position position="122"/>
    </location>
    <ligand>
        <name>FAD</name>
        <dbReference type="ChEBI" id="CHEBI:57692"/>
    </ligand>
</feature>
<dbReference type="Pfam" id="PF00970">
    <property type="entry name" value="FAD_binding_6"/>
    <property type="match status" value="1"/>
</dbReference>
<keyword evidence="7 14" id="KW-0274">FAD</keyword>
<evidence type="ECO:0000256" key="6">
    <source>
        <dbReference type="ARBA" id="ARBA00022787"/>
    </source>
</evidence>
<reference evidence="18 19" key="1">
    <citation type="journal article" date="2011" name="Proc. Natl. Acad. Sci. U.S.A.">
        <title>Evolutionary erosion of yeast sex chromosomes by mating-type switching accidents.</title>
        <authorList>
            <person name="Gordon J.L."/>
            <person name="Armisen D."/>
            <person name="Proux-Wera E."/>
            <person name="Oheigeartaigh S.S."/>
            <person name="Byrne K.P."/>
            <person name="Wolfe K.H."/>
        </authorList>
    </citation>
    <scope>NUCLEOTIDE SEQUENCE [LARGE SCALE GENOMIC DNA]</scope>
    <source>
        <strain evidence="19">ATCC 22294 / BCRC 22015 / CBS 2517 / CECT 1963 / NBRC 1671 / NRRL Y-8276</strain>
    </source>
</reference>
<dbReference type="PROSITE" id="PS51384">
    <property type="entry name" value="FAD_FR"/>
    <property type="match status" value="1"/>
</dbReference>
<dbReference type="InterPro" id="IPR001433">
    <property type="entry name" value="OxRdtase_FAD/NAD-bd"/>
</dbReference>
<dbReference type="Gene3D" id="2.40.30.10">
    <property type="entry name" value="Translation factors"/>
    <property type="match status" value="1"/>
</dbReference>
<evidence type="ECO:0000256" key="12">
    <source>
        <dbReference type="ARBA" id="ARBA00023136"/>
    </source>
</evidence>
<name>H2AVC4_KAZAF</name>
<keyword evidence="8 16" id="KW-1133">Transmembrane helix</keyword>
<evidence type="ECO:0000256" key="7">
    <source>
        <dbReference type="ARBA" id="ARBA00022827"/>
    </source>
</evidence>
<dbReference type="GO" id="GO:0090524">
    <property type="term" value="F:cytochrome-b5 reductase activity, acting on NADH"/>
    <property type="evidence" value="ECO:0007669"/>
    <property type="project" value="UniProtKB-EC"/>
</dbReference>
<dbReference type="GO" id="GO:0003954">
    <property type="term" value="F:NADH dehydrogenase activity"/>
    <property type="evidence" value="ECO:0007669"/>
    <property type="project" value="EnsemblFungi"/>
</dbReference>
<dbReference type="GO" id="GO:0006696">
    <property type="term" value="P:ergosterol biosynthetic process"/>
    <property type="evidence" value="ECO:0007669"/>
    <property type="project" value="EnsemblFungi"/>
</dbReference>
<keyword evidence="9 15" id="KW-0560">Oxidoreductase</keyword>
<feature type="binding site" evidence="14">
    <location>
        <position position="129"/>
    </location>
    <ligand>
        <name>FAD</name>
        <dbReference type="ChEBI" id="CHEBI:57692"/>
    </ligand>
</feature>
<dbReference type="EMBL" id="HE650825">
    <property type="protein sequence ID" value="CCF58324.1"/>
    <property type="molecule type" value="Genomic_DNA"/>
</dbReference>
<dbReference type="SUPFAM" id="SSF63380">
    <property type="entry name" value="Riboflavin synthase domain-like"/>
    <property type="match status" value="1"/>
</dbReference>
<dbReference type="InterPro" id="IPR017938">
    <property type="entry name" value="Riboflavin_synthase-like_b-brl"/>
</dbReference>
<dbReference type="RefSeq" id="XP_003957459.1">
    <property type="nucleotide sequence ID" value="XM_003957410.1"/>
</dbReference>
<evidence type="ECO:0000259" key="17">
    <source>
        <dbReference type="PROSITE" id="PS51384"/>
    </source>
</evidence>
<evidence type="ECO:0000256" key="11">
    <source>
        <dbReference type="ARBA" id="ARBA00023128"/>
    </source>
</evidence>
<keyword evidence="6" id="KW-1000">Mitochondrion outer membrane</keyword>
<evidence type="ECO:0000256" key="16">
    <source>
        <dbReference type="SAM" id="Phobius"/>
    </source>
</evidence>
<dbReference type="Pfam" id="PF00175">
    <property type="entry name" value="NAD_binding_1"/>
    <property type="match status" value="1"/>
</dbReference>
<evidence type="ECO:0000256" key="2">
    <source>
        <dbReference type="ARBA" id="ARBA00004572"/>
    </source>
</evidence>
<dbReference type="FunFam" id="2.40.30.10:FF:000032">
    <property type="entry name" value="NADH-cytochrome b5 reductase"/>
    <property type="match status" value="1"/>
</dbReference>
<evidence type="ECO:0000256" key="3">
    <source>
        <dbReference type="ARBA" id="ARBA00006105"/>
    </source>
</evidence>
<dbReference type="FunFam" id="3.40.50.80:FF:000009">
    <property type="entry name" value="NADH-cytochrome b5 reductase"/>
    <property type="match status" value="1"/>
</dbReference>
<evidence type="ECO:0000256" key="13">
    <source>
        <dbReference type="ARBA" id="ARBA00047682"/>
    </source>
</evidence>
<feature type="binding site" evidence="14">
    <location>
        <position position="128"/>
    </location>
    <ligand>
        <name>FAD</name>
        <dbReference type="ChEBI" id="CHEBI:57692"/>
    </ligand>
</feature>
<proteinExistence type="inferred from homology"/>
<evidence type="ECO:0000256" key="5">
    <source>
        <dbReference type="ARBA" id="ARBA00022692"/>
    </source>
</evidence>
<dbReference type="PANTHER" id="PTHR19370">
    <property type="entry name" value="NADH-CYTOCHROME B5 REDUCTASE"/>
    <property type="match status" value="1"/>
</dbReference>
<dbReference type="HOGENOM" id="CLU_003827_9_1_1"/>
<feature type="binding site" evidence="14">
    <location>
        <position position="120"/>
    </location>
    <ligand>
        <name>FAD</name>
        <dbReference type="ChEBI" id="CHEBI:57692"/>
    </ligand>
</feature>
<accession>H2AVC4</accession>
<comment type="catalytic activity">
    <reaction evidence="13 15">
        <text>2 Fe(III)-[cytochrome b5] + NADH = 2 Fe(II)-[cytochrome b5] + NAD(+) + H(+)</text>
        <dbReference type="Rhea" id="RHEA:46680"/>
        <dbReference type="Rhea" id="RHEA-COMP:10438"/>
        <dbReference type="Rhea" id="RHEA-COMP:10439"/>
        <dbReference type="ChEBI" id="CHEBI:15378"/>
        <dbReference type="ChEBI" id="CHEBI:29033"/>
        <dbReference type="ChEBI" id="CHEBI:29034"/>
        <dbReference type="ChEBI" id="CHEBI:57540"/>
        <dbReference type="ChEBI" id="CHEBI:57945"/>
        <dbReference type="EC" id="1.6.2.2"/>
    </reaction>
</comment>
<feature type="binding site" evidence="14">
    <location>
        <position position="104"/>
    </location>
    <ligand>
        <name>FAD</name>
        <dbReference type="ChEBI" id="CHEBI:57692"/>
    </ligand>
</feature>
<organism evidence="18 19">
    <name type="scientific">Kazachstania africana (strain ATCC 22294 / BCRC 22015 / CBS 2517 / CECT 1963 / NBRC 1671 / NRRL Y-8276)</name>
    <name type="common">Yeast</name>
    <name type="synonym">Kluyveromyces africanus</name>
    <dbReference type="NCBI Taxonomy" id="1071382"/>
    <lineage>
        <taxon>Eukaryota</taxon>
        <taxon>Fungi</taxon>
        <taxon>Dikarya</taxon>
        <taxon>Ascomycota</taxon>
        <taxon>Saccharomycotina</taxon>
        <taxon>Saccharomycetes</taxon>
        <taxon>Saccharomycetales</taxon>
        <taxon>Saccharomycetaceae</taxon>
        <taxon>Kazachstania</taxon>
    </lineage>
</organism>
<dbReference type="GO" id="GO:0034599">
    <property type="term" value="P:cellular response to oxidative stress"/>
    <property type="evidence" value="ECO:0007669"/>
    <property type="project" value="EnsemblFungi"/>
</dbReference>
<feature type="binding site" evidence="14">
    <location>
        <position position="105"/>
    </location>
    <ligand>
        <name>FAD</name>
        <dbReference type="ChEBI" id="CHEBI:57692"/>
    </ligand>
</feature>
<comment type="similarity">
    <text evidence="3 15">Belongs to the flavoprotein pyridine nucleotide cytochrome reductase family.</text>
</comment>
<evidence type="ECO:0000313" key="18">
    <source>
        <dbReference type="EMBL" id="CCF58324.1"/>
    </source>
</evidence>
<dbReference type="PRINTS" id="PR00371">
    <property type="entry name" value="FPNCR"/>
</dbReference>
<dbReference type="OrthoDB" id="432685at2759"/>
<comment type="subcellular location">
    <subcellularLocation>
        <location evidence="2">Mitochondrion outer membrane</location>
        <topology evidence="2">Single-pass membrane protein</topology>
    </subcellularLocation>
</comment>
<dbReference type="InterPro" id="IPR017927">
    <property type="entry name" value="FAD-bd_FR_type"/>
</dbReference>
<dbReference type="STRING" id="1071382.H2AVC4"/>
<keyword evidence="5 16" id="KW-0812">Transmembrane</keyword>
<dbReference type="KEGG" id="kaf:KAFR_0E01700"/>
<dbReference type="InterPro" id="IPR008333">
    <property type="entry name" value="Cbr1-like_FAD-bd_dom"/>
</dbReference>
<keyword evidence="10 15" id="KW-0520">NAD</keyword>
<protein>
    <recommendedName>
        <fullName evidence="15">NADH-cytochrome b5 reductase</fullName>
        <ecNumber evidence="15">1.6.2.2</ecNumber>
    </recommendedName>
</protein>
<feature type="domain" description="FAD-binding FR-type" evidence="17">
    <location>
        <begin position="50"/>
        <end position="154"/>
    </location>
</feature>
<gene>
    <name evidence="18" type="primary">KAFR0E01700</name>
    <name evidence="18" type="ORF">KAFR_0E01700</name>
</gene>
<keyword evidence="12 16" id="KW-0472">Membrane</keyword>
<dbReference type="Gene3D" id="3.40.50.80">
    <property type="entry name" value="Nucleotide-binding domain of ferredoxin-NADP reductase (FNR) module"/>
    <property type="match status" value="1"/>
</dbReference>
<sequence>MLSRLSRPNAKFVPYALGAAAIATAAYLYTTKTNSAILRNEVSKIFKGNGEWIDLTVDKIIQESHDTKRFFFKFPQEDAVSGLTLTSALFTKFTTETGEDIIRPYTPVSDLETKGYIEFVIKHYDDGKMTPHLFNLKPNDHLAFKGPIKKWPWELNSFEEITLLGGGTGITPLYQLIHHVLQNKNEKTKIQLVYANKTSGDVLLKKELNELQEKYPERFKVTYFVDKLDTNEKGDFEVGFISKKFLEQNIAKPNKNTHIFVCGPPPFMEAYSGNKTKPTEQGPLTGILRELGYSEKQVFKY</sequence>
<dbReference type="PANTHER" id="PTHR19370:SF171">
    <property type="entry name" value="NADH-CYTOCHROME B5 REDUCTASE 2"/>
    <property type="match status" value="1"/>
</dbReference>